<dbReference type="Proteomes" id="UP000303027">
    <property type="component" value="Unassembled WGS sequence"/>
</dbReference>
<accession>A0A4D0QLL0</accession>
<comment type="caution">
    <text evidence="1">The sequence shown here is derived from an EMBL/GenBank/DDBJ whole genome shotgun (WGS) entry which is preliminary data.</text>
</comment>
<sequence length="51" mass="5768">MQCKVFPADDSVSVKKRGAGNPVCIPEMEDVVEGLVYGNEPLDYRVHYRVR</sequence>
<dbReference type="EMBL" id="BFXY01000061">
    <property type="protein sequence ID" value="GDH40678.1"/>
    <property type="molecule type" value="Genomic_DNA"/>
</dbReference>
<organism evidence="1 2">
    <name type="scientific">Escherichia coli</name>
    <dbReference type="NCBI Taxonomy" id="562"/>
    <lineage>
        <taxon>Bacteria</taxon>
        <taxon>Pseudomonadati</taxon>
        <taxon>Pseudomonadota</taxon>
        <taxon>Gammaproteobacteria</taxon>
        <taxon>Enterobacterales</taxon>
        <taxon>Enterobacteriaceae</taxon>
        <taxon>Escherichia</taxon>
    </lineage>
</organism>
<reference evidence="1 2" key="1">
    <citation type="submission" date="2018-04" db="EMBL/GenBank/DDBJ databases">
        <title>Large scale genomics of bovine and human commensal E. coli to reveal the emerging process of EHEC.</title>
        <authorList>
            <person name="Arimizu Y."/>
            <person name="Ogura Y."/>
        </authorList>
    </citation>
    <scope>NUCLEOTIDE SEQUENCE [LARGE SCALE GENOMIC DNA]</scope>
    <source>
        <strain evidence="1 2">KK-P061</strain>
    </source>
</reference>
<protein>
    <submittedName>
        <fullName evidence="1">Uncharacterized protein</fullName>
    </submittedName>
</protein>
<evidence type="ECO:0000313" key="1">
    <source>
        <dbReference type="EMBL" id="GDH40678.1"/>
    </source>
</evidence>
<dbReference type="AlphaFoldDB" id="A0A4D0QLL0"/>
<proteinExistence type="predicted"/>
<evidence type="ECO:0000313" key="2">
    <source>
        <dbReference type="Proteomes" id="UP000303027"/>
    </source>
</evidence>
<gene>
    <name evidence="1" type="ORF">BvCmsKKP061_02070</name>
</gene>
<name>A0A4D0QLL0_ECOLX</name>